<comment type="caution">
    <text evidence="2">The sequence shown here is derived from an EMBL/GenBank/DDBJ whole genome shotgun (WGS) entry which is preliminary data.</text>
</comment>
<keyword evidence="3" id="KW-1185">Reference proteome</keyword>
<protein>
    <submittedName>
        <fullName evidence="2">Uncharacterized protein</fullName>
    </submittedName>
</protein>
<evidence type="ECO:0000313" key="2">
    <source>
        <dbReference type="EMBL" id="KAI3924894.1"/>
    </source>
</evidence>
<accession>A0AAD4XMR5</accession>
<gene>
    <name evidence="2" type="ORF">MKW98_031145</name>
</gene>
<dbReference type="EMBL" id="JAJJMB010008256">
    <property type="protein sequence ID" value="KAI3924894.1"/>
    <property type="molecule type" value="Genomic_DNA"/>
</dbReference>
<dbReference type="AlphaFoldDB" id="A0AAD4XMR5"/>
<proteinExistence type="predicted"/>
<dbReference type="GO" id="GO:0006357">
    <property type="term" value="P:regulation of transcription by RNA polymerase II"/>
    <property type="evidence" value="ECO:0007669"/>
    <property type="project" value="InterPro"/>
</dbReference>
<evidence type="ECO:0000256" key="1">
    <source>
        <dbReference type="SAM" id="MobiDB-lite"/>
    </source>
</evidence>
<name>A0AAD4XMR5_9MAGN</name>
<dbReference type="PANTHER" id="PTHR14898">
    <property type="entry name" value="ENHANCER OF POLYCOMB"/>
    <property type="match status" value="1"/>
</dbReference>
<sequence length="154" mass="17423">MEDDKFATYDADLGDEEWLGKLSDDQYGENSVSLEKFGEIIGAFENAAFYCPNNKINQSRAITLCSGTGTNLVVDVYLYWLKKQKQKRSSQLIVIQVVDQSKNRNNQSKKRKISIEEPRPCEEGKGGGNNEPERLPSSEPMMPAIPMENRIRMA</sequence>
<organism evidence="2 3">
    <name type="scientific">Papaver atlanticum</name>
    <dbReference type="NCBI Taxonomy" id="357466"/>
    <lineage>
        <taxon>Eukaryota</taxon>
        <taxon>Viridiplantae</taxon>
        <taxon>Streptophyta</taxon>
        <taxon>Embryophyta</taxon>
        <taxon>Tracheophyta</taxon>
        <taxon>Spermatophyta</taxon>
        <taxon>Magnoliopsida</taxon>
        <taxon>Ranunculales</taxon>
        <taxon>Papaveraceae</taxon>
        <taxon>Papaveroideae</taxon>
        <taxon>Papaver</taxon>
    </lineage>
</organism>
<dbReference type="InterPro" id="IPR024943">
    <property type="entry name" value="Enhancer_polycomb"/>
</dbReference>
<evidence type="ECO:0000313" key="3">
    <source>
        <dbReference type="Proteomes" id="UP001202328"/>
    </source>
</evidence>
<dbReference type="Proteomes" id="UP001202328">
    <property type="component" value="Unassembled WGS sequence"/>
</dbReference>
<dbReference type="GO" id="GO:0035267">
    <property type="term" value="C:NuA4 histone acetyltransferase complex"/>
    <property type="evidence" value="ECO:0007669"/>
    <property type="project" value="InterPro"/>
</dbReference>
<feature type="region of interest" description="Disordered" evidence="1">
    <location>
        <begin position="103"/>
        <end position="154"/>
    </location>
</feature>
<reference evidence="2" key="1">
    <citation type="submission" date="2022-04" db="EMBL/GenBank/DDBJ databases">
        <title>A functionally conserved STORR gene fusion in Papaver species that diverged 16.8 million years ago.</title>
        <authorList>
            <person name="Catania T."/>
        </authorList>
    </citation>
    <scope>NUCLEOTIDE SEQUENCE</scope>
    <source>
        <strain evidence="2">S-188037</strain>
    </source>
</reference>
<feature type="compositionally biased region" description="Basic and acidic residues" evidence="1">
    <location>
        <begin position="113"/>
        <end position="136"/>
    </location>
</feature>